<proteinExistence type="predicted"/>
<keyword evidence="1" id="KW-1133">Transmembrane helix</keyword>
<evidence type="ECO:0000313" key="3">
    <source>
        <dbReference type="Proteomes" id="UP001179952"/>
    </source>
</evidence>
<feature type="transmembrane region" description="Helical" evidence="1">
    <location>
        <begin position="69"/>
        <end position="88"/>
    </location>
</feature>
<reference evidence="2" key="2">
    <citation type="submission" date="2023-06" db="EMBL/GenBank/DDBJ databases">
        <authorList>
            <person name="Ma L."/>
            <person name="Liu K.-W."/>
            <person name="Li Z."/>
            <person name="Hsiao Y.-Y."/>
            <person name="Qi Y."/>
            <person name="Fu T."/>
            <person name="Tang G."/>
            <person name="Zhang D."/>
            <person name="Sun W.-H."/>
            <person name="Liu D.-K."/>
            <person name="Li Y."/>
            <person name="Chen G.-Z."/>
            <person name="Liu X.-D."/>
            <person name="Liao X.-Y."/>
            <person name="Jiang Y.-T."/>
            <person name="Yu X."/>
            <person name="Hao Y."/>
            <person name="Huang J."/>
            <person name="Zhao X.-W."/>
            <person name="Ke S."/>
            <person name="Chen Y.-Y."/>
            <person name="Wu W.-L."/>
            <person name="Hsu J.-L."/>
            <person name="Lin Y.-F."/>
            <person name="Huang M.-D."/>
            <person name="Li C.-Y."/>
            <person name="Huang L."/>
            <person name="Wang Z.-W."/>
            <person name="Zhao X."/>
            <person name="Zhong W.-Y."/>
            <person name="Peng D.-H."/>
            <person name="Ahmad S."/>
            <person name="Lan S."/>
            <person name="Zhang J.-S."/>
            <person name="Tsai W.-C."/>
            <person name="Van De Peer Y."/>
            <person name="Liu Z.-J."/>
        </authorList>
    </citation>
    <scope>NUCLEOTIDE SEQUENCE</scope>
    <source>
        <strain evidence="2">SCP</strain>
        <tissue evidence="2">Leaves</tissue>
    </source>
</reference>
<feature type="transmembrane region" description="Helical" evidence="1">
    <location>
        <begin position="170"/>
        <end position="189"/>
    </location>
</feature>
<name>A0AAV9B8K5_ACOGR</name>
<feature type="transmembrane region" description="Helical" evidence="1">
    <location>
        <begin position="37"/>
        <end position="57"/>
    </location>
</feature>
<keyword evidence="1" id="KW-0812">Transmembrane</keyword>
<evidence type="ECO:0000256" key="1">
    <source>
        <dbReference type="SAM" id="Phobius"/>
    </source>
</evidence>
<protein>
    <submittedName>
        <fullName evidence="2">S-acyltransferase</fullName>
    </submittedName>
</protein>
<reference evidence="2" key="1">
    <citation type="journal article" date="2023" name="Nat. Commun.">
        <title>Diploid and tetraploid genomes of Acorus and the evolution of monocots.</title>
        <authorList>
            <person name="Ma L."/>
            <person name="Liu K.W."/>
            <person name="Li Z."/>
            <person name="Hsiao Y.Y."/>
            <person name="Qi Y."/>
            <person name="Fu T."/>
            <person name="Tang G.D."/>
            <person name="Zhang D."/>
            <person name="Sun W.H."/>
            <person name="Liu D.K."/>
            <person name="Li Y."/>
            <person name="Chen G.Z."/>
            <person name="Liu X.D."/>
            <person name="Liao X.Y."/>
            <person name="Jiang Y.T."/>
            <person name="Yu X."/>
            <person name="Hao Y."/>
            <person name="Huang J."/>
            <person name="Zhao X.W."/>
            <person name="Ke S."/>
            <person name="Chen Y.Y."/>
            <person name="Wu W.L."/>
            <person name="Hsu J.L."/>
            <person name="Lin Y.F."/>
            <person name="Huang M.D."/>
            <person name="Li C.Y."/>
            <person name="Huang L."/>
            <person name="Wang Z.W."/>
            <person name="Zhao X."/>
            <person name="Zhong W.Y."/>
            <person name="Peng D.H."/>
            <person name="Ahmad S."/>
            <person name="Lan S."/>
            <person name="Zhang J.S."/>
            <person name="Tsai W.C."/>
            <person name="Van de Peer Y."/>
            <person name="Liu Z.J."/>
        </authorList>
    </citation>
    <scope>NUCLEOTIDE SEQUENCE</scope>
    <source>
        <strain evidence="2">SCP</strain>
    </source>
</reference>
<dbReference type="EMBL" id="JAUJYN010000004">
    <property type="protein sequence ID" value="KAK1273015.1"/>
    <property type="molecule type" value="Genomic_DNA"/>
</dbReference>
<organism evidence="2 3">
    <name type="scientific">Acorus gramineus</name>
    <name type="common">Dwarf sweet flag</name>
    <dbReference type="NCBI Taxonomy" id="55184"/>
    <lineage>
        <taxon>Eukaryota</taxon>
        <taxon>Viridiplantae</taxon>
        <taxon>Streptophyta</taxon>
        <taxon>Embryophyta</taxon>
        <taxon>Tracheophyta</taxon>
        <taxon>Spermatophyta</taxon>
        <taxon>Magnoliopsida</taxon>
        <taxon>Liliopsida</taxon>
        <taxon>Acoraceae</taxon>
        <taxon>Acorus</taxon>
    </lineage>
</organism>
<dbReference type="AlphaFoldDB" id="A0AAV9B8K5"/>
<sequence length="221" mass="24251">MTMVEICRPVTAAWASLLERCSLHFPCLSDPDRRTSVILKASLVLVHLVIIGLLFVLDEHLQRKTQKEPWYTAIYLVLFVATLVQYFYTSGSTPGYVVDAMRVYNDTRHAFLNTSRSSEQSASSIMGSSISSVGGRASGKSISGAFTTMWVKQVMALYPPGSSTSLHEQSIVMIVTNVFFSLIIIVFGWEPALDEGTIVDFGSAKAAGFPSSAYHLDFFSA</sequence>
<accession>A0AAV9B8K5</accession>
<comment type="caution">
    <text evidence="2">The sequence shown here is derived from an EMBL/GenBank/DDBJ whole genome shotgun (WGS) entry which is preliminary data.</text>
</comment>
<gene>
    <name evidence="2" type="ORF">QJS04_geneDACA009708</name>
</gene>
<evidence type="ECO:0000313" key="2">
    <source>
        <dbReference type="EMBL" id="KAK1273015.1"/>
    </source>
</evidence>
<dbReference type="Proteomes" id="UP001179952">
    <property type="component" value="Unassembled WGS sequence"/>
</dbReference>
<keyword evidence="3" id="KW-1185">Reference proteome</keyword>
<keyword evidence="1" id="KW-0472">Membrane</keyword>